<dbReference type="Proteomes" id="UP000252519">
    <property type="component" value="Unassembled WGS sequence"/>
</dbReference>
<organism evidence="1 2">
    <name type="scientific">Ancylostoma caninum</name>
    <name type="common">Dog hookworm</name>
    <dbReference type="NCBI Taxonomy" id="29170"/>
    <lineage>
        <taxon>Eukaryota</taxon>
        <taxon>Metazoa</taxon>
        <taxon>Ecdysozoa</taxon>
        <taxon>Nematoda</taxon>
        <taxon>Chromadorea</taxon>
        <taxon>Rhabditida</taxon>
        <taxon>Rhabditina</taxon>
        <taxon>Rhabditomorpha</taxon>
        <taxon>Strongyloidea</taxon>
        <taxon>Ancylostomatidae</taxon>
        <taxon>Ancylostomatinae</taxon>
        <taxon>Ancylostoma</taxon>
    </lineage>
</organism>
<proteinExistence type="predicted"/>
<evidence type="ECO:0000313" key="1">
    <source>
        <dbReference type="EMBL" id="RCN49485.1"/>
    </source>
</evidence>
<reference evidence="1 2" key="1">
    <citation type="submission" date="2014-10" db="EMBL/GenBank/DDBJ databases">
        <title>Draft genome of the hookworm Ancylostoma caninum.</title>
        <authorList>
            <person name="Mitreva M."/>
        </authorList>
    </citation>
    <scope>NUCLEOTIDE SEQUENCE [LARGE SCALE GENOMIC DNA]</scope>
    <source>
        <strain evidence="1 2">Baltimore</strain>
    </source>
</reference>
<sequence length="115" mass="13323">MQRSNSKIFFGSVFTTRRDLAPDAQIRTVGSFRADYATKALLSRGATVSDQLLAVQKKNQNKAEQVDNHLFFDRVRWCMKECSRACEEALENLLCAIDERRVMDLLRAFHKMYMV</sequence>
<name>A0A368H2G5_ANCCA</name>
<dbReference type="EMBL" id="JOJR01000033">
    <property type="protein sequence ID" value="RCN49485.1"/>
    <property type="molecule type" value="Genomic_DNA"/>
</dbReference>
<dbReference type="AlphaFoldDB" id="A0A368H2G5"/>
<gene>
    <name evidence="1" type="ORF">ANCCAN_04426</name>
</gene>
<protein>
    <submittedName>
        <fullName evidence="1">Uncharacterized protein</fullName>
    </submittedName>
</protein>
<keyword evidence="2" id="KW-1185">Reference proteome</keyword>
<evidence type="ECO:0000313" key="2">
    <source>
        <dbReference type="Proteomes" id="UP000252519"/>
    </source>
</evidence>
<accession>A0A368H2G5</accession>
<dbReference type="STRING" id="29170.A0A368H2G5"/>
<dbReference type="OrthoDB" id="5875777at2759"/>
<comment type="caution">
    <text evidence="1">The sequence shown here is derived from an EMBL/GenBank/DDBJ whole genome shotgun (WGS) entry which is preliminary data.</text>
</comment>